<dbReference type="Proteomes" id="UP000482209">
    <property type="component" value="Unassembled WGS sequence"/>
</dbReference>
<evidence type="ECO:0000256" key="1">
    <source>
        <dbReference type="SAM" id="Phobius"/>
    </source>
</evidence>
<keyword evidence="1" id="KW-0812">Transmembrane</keyword>
<dbReference type="EMBL" id="VUMT01000005">
    <property type="protein sequence ID" value="MSS63153.1"/>
    <property type="molecule type" value="Genomic_DNA"/>
</dbReference>
<evidence type="ECO:0000313" key="3">
    <source>
        <dbReference type="Proteomes" id="UP000482209"/>
    </source>
</evidence>
<reference evidence="2 3" key="1">
    <citation type="submission" date="2019-08" db="EMBL/GenBank/DDBJ databases">
        <title>In-depth cultivation of the pig gut microbiome towards novel bacterial diversity and tailored functional studies.</title>
        <authorList>
            <person name="Wylensek D."/>
            <person name="Hitch T.C.A."/>
            <person name="Clavel T."/>
        </authorList>
    </citation>
    <scope>NUCLEOTIDE SEQUENCE [LARGE SCALE GENOMIC DNA]</scope>
    <source>
        <strain evidence="2 3">WCA-693-APC-MOT-I</strain>
    </source>
</reference>
<accession>A0A6L5XYY7</accession>
<keyword evidence="1" id="KW-0472">Membrane</keyword>
<gene>
    <name evidence="2" type="ORF">FYJ58_04575</name>
</gene>
<protein>
    <recommendedName>
        <fullName evidence="4">HIRAN domain-containing protein</fullName>
    </recommendedName>
</protein>
<evidence type="ECO:0008006" key="4">
    <source>
        <dbReference type="Google" id="ProtNLM"/>
    </source>
</evidence>
<dbReference type="RefSeq" id="WP_154517922.1">
    <property type="nucleotide sequence ID" value="NZ_VUMT01000005.1"/>
</dbReference>
<keyword evidence="1" id="KW-1133">Transmembrane helix</keyword>
<feature type="transmembrane region" description="Helical" evidence="1">
    <location>
        <begin position="38"/>
        <end position="57"/>
    </location>
</feature>
<name>A0A6L5XYY7_9FIRM</name>
<organism evidence="2 3">
    <name type="scientific">Velocimicrobium porci</name>
    <dbReference type="NCBI Taxonomy" id="2606634"/>
    <lineage>
        <taxon>Bacteria</taxon>
        <taxon>Bacillati</taxon>
        <taxon>Bacillota</taxon>
        <taxon>Clostridia</taxon>
        <taxon>Lachnospirales</taxon>
        <taxon>Lachnospiraceae</taxon>
        <taxon>Velocimicrobium</taxon>
    </lineage>
</organism>
<evidence type="ECO:0000313" key="2">
    <source>
        <dbReference type="EMBL" id="MSS63153.1"/>
    </source>
</evidence>
<feature type="transmembrane region" description="Helical" evidence="1">
    <location>
        <begin position="12"/>
        <end position="32"/>
    </location>
</feature>
<comment type="caution">
    <text evidence="2">The sequence shown here is derived from an EMBL/GenBank/DDBJ whole genome shotgun (WGS) entry which is preliminary data.</text>
</comment>
<keyword evidence="3" id="KW-1185">Reference proteome</keyword>
<dbReference type="AlphaFoldDB" id="A0A6L5XYY7"/>
<sequence length="205" mass="23571">MKLFRKRKNKFTICLRDIICIIFTSICAFFSSTSFLDFILKSVIGSIIFLFVIDFFYSEKSDTKGESLSTQKPNVPAETESEKIIKKYKFNVVGVTHKCKLDKSTKRQEILETCLAGEKLRVEKFLYQGKPAYLLVVDGWCKYDIGCVPAYIAEEIGDNYAFHKRVAYIEEIGDFENDKNKTIIYAKVSLHILDSSSPQYDECIV</sequence>
<proteinExistence type="predicted"/>